<evidence type="ECO:0000256" key="8">
    <source>
        <dbReference type="ARBA" id="ARBA00022840"/>
    </source>
</evidence>
<sequence>MSDDKKVIFSMSGVTKTFQSANTPVLKNIYLSFFYGAKIGILGLNGSGKSTLLKIIAGVDKNYQGDVVFSQDYSVGYLEQEPKLDDDKTVMEVVREGASETVAILDEYNKINEQFGLEEVYSDPDKMEKLMNRQAELQDQIDALNAWELDTKLEIAMDALRTPEGDKKIGVLSGGERRRVALCRLLLQEPDVLLLDEPTNHLDAESVHWLEHHLAQYKGTVIAVTHDRYFLDNVAGWILELDRGEGIPWKGNYSSWLDQKSKRMAQEGKTASKRQKTLERELEWVRQGAKGRQTKQKARLKNYDKLLSQDQKQLDEKLEIYIPNGPRLGTNVIEAKGVAKGYNDRLLYDDLNFNLPQAGIVGIIGPNGAGKTTIFRMIMGEETPDKGEFAVGDTAKIAYVDQSHSNIDPEKTIWQNFSDEQELVMMGGKQVNSRAYLSRFNFSGSEQNKKVKLLSGGERNRLHLAMTLKEEGNVLLLDEPTNDLDVNTLRALEEGLENFAGCAVVISHDRWFLDRICTHILAFEGDSQVYFFEGSFSDYEENKKKRLGGDIMPKRIKYKKLVR</sequence>
<dbReference type="GO" id="GO:0043022">
    <property type="term" value="F:ribosome binding"/>
    <property type="evidence" value="ECO:0007669"/>
    <property type="project" value="UniProtKB-UniRule"/>
</dbReference>
<dbReference type="GO" id="GO:0045900">
    <property type="term" value="P:negative regulation of translational elongation"/>
    <property type="evidence" value="ECO:0007669"/>
    <property type="project" value="UniProtKB-UniRule"/>
</dbReference>
<comment type="subcellular location">
    <subcellularLocation>
        <location evidence="12">Cytoplasm</location>
    </subcellularLocation>
    <text evidence="12">Associates with ribosomes and polysomes.</text>
</comment>
<dbReference type="EC" id="3.6.1.-" evidence="12"/>
<evidence type="ECO:0000256" key="3">
    <source>
        <dbReference type="ARBA" id="ARBA00022555"/>
    </source>
</evidence>
<dbReference type="RefSeq" id="WP_186562493.1">
    <property type="nucleotide sequence ID" value="NZ_JACNMF010000003.1"/>
</dbReference>
<dbReference type="InterPro" id="IPR032781">
    <property type="entry name" value="ABC_tran_Xtn"/>
</dbReference>
<comment type="function">
    <text evidence="12">A translation factor that gates the progression of the 70S ribosomal initiation complex (IC, containing tRNA(fMet) in the P-site) into the translation elongation cycle by using a mechanism sensitive to the ATP/ADP ratio. Binds to the 70S ribosome E-site where it modulates the state of the translating ribosome during subunit translocation. ATP hydrolysis probably frees it from the ribosome, which can enter the elongation phase.</text>
</comment>
<keyword evidence="4 12" id="KW-0699">rRNA-binding</keyword>
<dbReference type="NCBIfam" id="NF008775">
    <property type="entry name" value="PRK11819.1"/>
    <property type="match status" value="1"/>
</dbReference>
<dbReference type="FunFam" id="3.40.50.300:FF:000183">
    <property type="entry name" value="ABC transporter ATP-binding protein yjjK"/>
    <property type="match status" value="1"/>
</dbReference>
<keyword evidence="8 12" id="KW-0067">ATP-binding</keyword>
<comment type="caution">
    <text evidence="12">Lacks conserved residue(s) required for the propagation of feature annotation.</text>
</comment>
<comment type="similarity">
    <text evidence="1 12">Belongs to the ABC transporter superfamily. ABCF family. Translational throttle EttA subfamily.</text>
</comment>
<dbReference type="EMBL" id="JACNMF010000003">
    <property type="protein sequence ID" value="MBC3759047.1"/>
    <property type="molecule type" value="Genomic_DNA"/>
</dbReference>
<keyword evidence="7 12" id="KW-0378">Hydrolase</keyword>
<dbReference type="GO" id="GO:0016887">
    <property type="term" value="F:ATP hydrolysis activity"/>
    <property type="evidence" value="ECO:0007669"/>
    <property type="project" value="UniProtKB-UniRule"/>
</dbReference>
<feature type="binding site" evidence="12">
    <location>
        <begin position="365"/>
        <end position="372"/>
    </location>
    <ligand>
        <name>ATP</name>
        <dbReference type="ChEBI" id="CHEBI:30616"/>
        <label>2</label>
    </ligand>
</feature>
<dbReference type="SUPFAM" id="SSF52540">
    <property type="entry name" value="P-loop containing nucleoside triphosphate hydrolases"/>
    <property type="match status" value="2"/>
</dbReference>
<keyword evidence="11 12" id="KW-0648">Protein biosynthesis</keyword>
<dbReference type="Gene3D" id="3.40.50.300">
    <property type="entry name" value="P-loop containing nucleotide triphosphate hydrolases"/>
    <property type="match status" value="2"/>
</dbReference>
<feature type="region of interest" description="PtIM" evidence="12">
    <location>
        <begin position="251"/>
        <end position="331"/>
    </location>
</feature>
<gene>
    <name evidence="12 14" type="primary">ettA</name>
    <name evidence="14" type="ORF">H7U19_11560</name>
</gene>
<evidence type="ECO:0000313" key="14">
    <source>
        <dbReference type="EMBL" id="MBC3759047.1"/>
    </source>
</evidence>
<keyword evidence="10 12" id="KW-0694">RNA-binding</keyword>
<dbReference type="PANTHER" id="PTHR43858:SF1">
    <property type="entry name" value="ABC TRANSPORTER-RELATED PROTEIN"/>
    <property type="match status" value="1"/>
</dbReference>
<keyword evidence="3 12" id="KW-0820">tRNA-binding</keyword>
<dbReference type="HAMAP" id="MF_00847">
    <property type="entry name" value="EttA"/>
    <property type="match status" value="1"/>
</dbReference>
<dbReference type="InterPro" id="IPR003439">
    <property type="entry name" value="ABC_transporter-like_ATP-bd"/>
</dbReference>
<organism evidence="14 15">
    <name type="scientific">Hyunsoonleella aquatilis</name>
    <dbReference type="NCBI Taxonomy" id="2762758"/>
    <lineage>
        <taxon>Bacteria</taxon>
        <taxon>Pseudomonadati</taxon>
        <taxon>Bacteroidota</taxon>
        <taxon>Flavobacteriia</taxon>
        <taxon>Flavobacteriales</taxon>
        <taxon>Flavobacteriaceae</taxon>
    </lineage>
</organism>
<feature type="domain" description="ABC transporter" evidence="13">
    <location>
        <begin position="333"/>
        <end position="559"/>
    </location>
</feature>
<evidence type="ECO:0000256" key="11">
    <source>
        <dbReference type="ARBA" id="ARBA00022917"/>
    </source>
</evidence>
<keyword evidence="9 12" id="KW-0810">Translation regulation</keyword>
<evidence type="ECO:0000256" key="5">
    <source>
        <dbReference type="ARBA" id="ARBA00022737"/>
    </source>
</evidence>
<keyword evidence="15" id="KW-1185">Reference proteome</keyword>
<evidence type="ECO:0000256" key="9">
    <source>
        <dbReference type="ARBA" id="ARBA00022845"/>
    </source>
</evidence>
<comment type="catalytic activity">
    <reaction evidence="12">
        <text>ATP + H2O = ADP + phosphate + H(+)</text>
        <dbReference type="Rhea" id="RHEA:13065"/>
        <dbReference type="ChEBI" id="CHEBI:15377"/>
        <dbReference type="ChEBI" id="CHEBI:15378"/>
        <dbReference type="ChEBI" id="CHEBI:30616"/>
        <dbReference type="ChEBI" id="CHEBI:43474"/>
        <dbReference type="ChEBI" id="CHEBI:456216"/>
    </reaction>
</comment>
<dbReference type="PROSITE" id="PS00211">
    <property type="entry name" value="ABC_TRANSPORTER_1"/>
    <property type="match status" value="1"/>
</dbReference>
<dbReference type="CDD" id="cd03221">
    <property type="entry name" value="ABCF_EF-3"/>
    <property type="match status" value="2"/>
</dbReference>
<dbReference type="InterPro" id="IPR017871">
    <property type="entry name" value="ABC_transporter-like_CS"/>
</dbReference>
<keyword evidence="5 12" id="KW-0677">Repeat</keyword>
<comment type="subunit">
    <text evidence="12">Monomer. Probably contacts ribosomal proteins L1, L5, L33 and S7, the 16S and 23S rRNA and the P-site containing tRNA(fMet).</text>
</comment>
<dbReference type="Pfam" id="PF00005">
    <property type="entry name" value="ABC_tran"/>
    <property type="match status" value="2"/>
</dbReference>
<evidence type="ECO:0000256" key="7">
    <source>
        <dbReference type="ARBA" id="ARBA00022801"/>
    </source>
</evidence>
<dbReference type="GO" id="GO:0005524">
    <property type="term" value="F:ATP binding"/>
    <property type="evidence" value="ECO:0007669"/>
    <property type="project" value="UniProtKB-UniRule"/>
</dbReference>
<reference evidence="14" key="1">
    <citation type="submission" date="2020-08" db="EMBL/GenBank/DDBJ databases">
        <title>Hyunsoonleella sp. strain SJ7 genome sequencing and assembly.</title>
        <authorList>
            <person name="Kim I."/>
        </authorList>
    </citation>
    <scope>NUCLEOTIDE SEQUENCE</scope>
    <source>
        <strain evidence="14">SJ7</strain>
    </source>
</reference>
<evidence type="ECO:0000256" key="4">
    <source>
        <dbReference type="ARBA" id="ARBA00022730"/>
    </source>
</evidence>
<evidence type="ECO:0000256" key="1">
    <source>
        <dbReference type="ARBA" id="ARBA00005868"/>
    </source>
</evidence>
<name>A0A923HIN0_9FLAO</name>
<evidence type="ECO:0000256" key="10">
    <source>
        <dbReference type="ARBA" id="ARBA00022884"/>
    </source>
</evidence>
<dbReference type="GO" id="GO:0019843">
    <property type="term" value="F:rRNA binding"/>
    <property type="evidence" value="ECO:0007669"/>
    <property type="project" value="UniProtKB-UniRule"/>
</dbReference>
<dbReference type="AlphaFoldDB" id="A0A923HIN0"/>
<comment type="caution">
    <text evidence="14">The sequence shown here is derived from an EMBL/GenBank/DDBJ whole genome shotgun (WGS) entry which is preliminary data.</text>
</comment>
<dbReference type="GO" id="GO:0000049">
    <property type="term" value="F:tRNA binding"/>
    <property type="evidence" value="ECO:0007669"/>
    <property type="project" value="UniProtKB-UniRule"/>
</dbReference>
<evidence type="ECO:0000256" key="12">
    <source>
        <dbReference type="HAMAP-Rule" id="MF_00847"/>
    </source>
</evidence>
<keyword evidence="6 12" id="KW-0547">Nucleotide-binding</keyword>
<accession>A0A923HIN0</accession>
<evidence type="ECO:0000313" key="15">
    <source>
        <dbReference type="Proteomes" id="UP000656244"/>
    </source>
</evidence>
<keyword evidence="2 12" id="KW-0963">Cytoplasm</keyword>
<evidence type="ECO:0000256" key="2">
    <source>
        <dbReference type="ARBA" id="ARBA00022490"/>
    </source>
</evidence>
<dbReference type="SMART" id="SM00382">
    <property type="entry name" value="AAA"/>
    <property type="match status" value="2"/>
</dbReference>
<dbReference type="FunFam" id="3.40.50.300:FF:000011">
    <property type="entry name" value="Putative ABC transporter ATP-binding component"/>
    <property type="match status" value="1"/>
</dbReference>
<dbReference type="PROSITE" id="PS50893">
    <property type="entry name" value="ABC_TRANSPORTER_2"/>
    <property type="match status" value="2"/>
</dbReference>
<evidence type="ECO:0000256" key="6">
    <source>
        <dbReference type="ARBA" id="ARBA00022741"/>
    </source>
</evidence>
<feature type="domain" description="ABC transporter" evidence="13">
    <location>
        <begin position="9"/>
        <end position="268"/>
    </location>
</feature>
<proteinExistence type="inferred from homology"/>
<dbReference type="InterPro" id="IPR003593">
    <property type="entry name" value="AAA+_ATPase"/>
</dbReference>
<dbReference type="Pfam" id="PF12848">
    <property type="entry name" value="ABC_tran_Xtn"/>
    <property type="match status" value="1"/>
</dbReference>
<comment type="domain">
    <text evidence="12">The P-site tRNA interaction motif (PtIM domain) probably interacts with the P-site tRNA(fMet) as well as the 23S rRNA.</text>
</comment>
<dbReference type="GO" id="GO:0006412">
    <property type="term" value="P:translation"/>
    <property type="evidence" value="ECO:0007669"/>
    <property type="project" value="UniProtKB-KW"/>
</dbReference>
<dbReference type="InterPro" id="IPR022374">
    <property type="entry name" value="EttA"/>
</dbReference>
<dbReference type="GO" id="GO:0005737">
    <property type="term" value="C:cytoplasm"/>
    <property type="evidence" value="ECO:0007669"/>
    <property type="project" value="UniProtKB-SubCell"/>
</dbReference>
<dbReference type="PANTHER" id="PTHR43858">
    <property type="entry name" value="ENERGY-DEPENDENT TRANSLATIONAL THROTTLE PROTEIN ETTA"/>
    <property type="match status" value="1"/>
</dbReference>
<dbReference type="InterPro" id="IPR027417">
    <property type="entry name" value="P-loop_NTPase"/>
</dbReference>
<dbReference type="Proteomes" id="UP000656244">
    <property type="component" value="Unassembled WGS sequence"/>
</dbReference>
<comment type="domain">
    <text evidence="12">The arm domain is inserted in the first ABC transporter domain. Probably contacts ribosomal protein L1.</text>
</comment>
<evidence type="ECO:0000259" key="13">
    <source>
        <dbReference type="PROSITE" id="PS50893"/>
    </source>
</evidence>
<protein>
    <recommendedName>
        <fullName evidence="12">Energy-dependent translational throttle protein EttA</fullName>
        <ecNumber evidence="12">3.6.1.-</ecNumber>
    </recommendedName>
    <alternativeName>
        <fullName evidence="12">Translational regulatory factor EttA</fullName>
    </alternativeName>
</protein>
<dbReference type="NCBIfam" id="TIGR03719">
    <property type="entry name" value="ABC_ABC_ChvD"/>
    <property type="match status" value="1"/>
</dbReference>